<evidence type="ECO:0000313" key="2">
    <source>
        <dbReference type="Proteomes" id="UP000283872"/>
    </source>
</evidence>
<dbReference type="EMBL" id="QRVA01000086">
    <property type="protein sequence ID" value="RGS09281.1"/>
    <property type="molecule type" value="Genomic_DNA"/>
</dbReference>
<dbReference type="Proteomes" id="UP000283872">
    <property type="component" value="Unassembled WGS sequence"/>
</dbReference>
<gene>
    <name evidence="1" type="ORF">DWY11_15925</name>
</gene>
<dbReference type="RefSeq" id="WP_117588059.1">
    <property type="nucleotide sequence ID" value="NZ_QRVA01000086.1"/>
</dbReference>
<comment type="caution">
    <text evidence="1">The sequence shown here is derived from an EMBL/GenBank/DDBJ whole genome shotgun (WGS) entry which is preliminary data.</text>
</comment>
<name>A0A3E5DMI2_9BACT</name>
<organism evidence="1 2">
    <name type="scientific">Segatella copri</name>
    <dbReference type="NCBI Taxonomy" id="165179"/>
    <lineage>
        <taxon>Bacteria</taxon>
        <taxon>Pseudomonadati</taxon>
        <taxon>Bacteroidota</taxon>
        <taxon>Bacteroidia</taxon>
        <taxon>Bacteroidales</taxon>
        <taxon>Prevotellaceae</taxon>
        <taxon>Segatella</taxon>
    </lineage>
</organism>
<protein>
    <submittedName>
        <fullName evidence="1">Uncharacterized protein</fullName>
    </submittedName>
</protein>
<proteinExistence type="predicted"/>
<evidence type="ECO:0000313" key="1">
    <source>
        <dbReference type="EMBL" id="RGS09281.1"/>
    </source>
</evidence>
<accession>A0A3E5DMI2</accession>
<sequence length="84" mass="9407">MFFSLWVVQCIGAGYKSNIYVENSVYATAATQKKPWDCKTSGSYKDYNVTLKGCEGASDAQSKSGNNEYFVPTKYYTYLLAELV</sequence>
<dbReference type="AlphaFoldDB" id="A0A3E5DMI2"/>
<reference evidence="1 2" key="1">
    <citation type="submission" date="2018-08" db="EMBL/GenBank/DDBJ databases">
        <title>A genome reference for cultivated species of the human gut microbiota.</title>
        <authorList>
            <person name="Zou Y."/>
            <person name="Xue W."/>
            <person name="Luo G."/>
        </authorList>
    </citation>
    <scope>NUCLEOTIDE SEQUENCE [LARGE SCALE GENOMIC DNA]</scope>
    <source>
        <strain evidence="1 2">AF24-12</strain>
    </source>
</reference>